<reference evidence="1" key="1">
    <citation type="submission" date="2021-06" db="EMBL/GenBank/DDBJ databases">
        <title>Comparative genomics, transcriptomics and evolutionary studies reveal genomic signatures of adaptation to plant cell wall in hemibiotrophic fungi.</title>
        <authorList>
            <consortium name="DOE Joint Genome Institute"/>
            <person name="Baroncelli R."/>
            <person name="Diaz J.F."/>
            <person name="Benocci T."/>
            <person name="Peng M."/>
            <person name="Battaglia E."/>
            <person name="Haridas S."/>
            <person name="Andreopoulos W."/>
            <person name="Labutti K."/>
            <person name="Pangilinan J."/>
            <person name="Floch G.L."/>
            <person name="Makela M.R."/>
            <person name="Henrissat B."/>
            <person name="Grigoriev I.V."/>
            <person name="Crouch J.A."/>
            <person name="De Vries R.P."/>
            <person name="Sukno S.A."/>
            <person name="Thon M.R."/>
        </authorList>
    </citation>
    <scope>NUCLEOTIDE SEQUENCE</scope>
    <source>
        <strain evidence="1">CBS 102054</strain>
    </source>
</reference>
<name>A0AAI9ZZE8_9PEZI</name>
<gene>
    <name evidence="1" type="ORF">BDP81DRAFT_126637</name>
</gene>
<comment type="caution">
    <text evidence="1">The sequence shown here is derived from an EMBL/GenBank/DDBJ whole genome shotgun (WGS) entry which is preliminary data.</text>
</comment>
<evidence type="ECO:0000313" key="2">
    <source>
        <dbReference type="Proteomes" id="UP001243989"/>
    </source>
</evidence>
<sequence>MRASACPSAFFFPGHCGNKSAPIHEIFIKPFFFFFYHRTRPRILVRIRHFDFVMVYDARFECLTSYTKPPQIDKLTNDKKDRSKLGDDSISAPWDVEEVRSPRAEGVVDWETHPWISDLGRRWKLKPHTHQITTPLRVALLSLIFRSDQMWCSYHRGEDPARPRDYLFSRRKEQKEKKKNKAFLGVEMGELA</sequence>
<proteinExistence type="predicted"/>
<organism evidence="1 2">
    <name type="scientific">Colletotrichum phormii</name>
    <dbReference type="NCBI Taxonomy" id="359342"/>
    <lineage>
        <taxon>Eukaryota</taxon>
        <taxon>Fungi</taxon>
        <taxon>Dikarya</taxon>
        <taxon>Ascomycota</taxon>
        <taxon>Pezizomycotina</taxon>
        <taxon>Sordariomycetes</taxon>
        <taxon>Hypocreomycetidae</taxon>
        <taxon>Glomerellales</taxon>
        <taxon>Glomerellaceae</taxon>
        <taxon>Colletotrichum</taxon>
        <taxon>Colletotrichum acutatum species complex</taxon>
    </lineage>
</organism>
<protein>
    <submittedName>
        <fullName evidence="1">Uncharacterized protein</fullName>
    </submittedName>
</protein>
<dbReference type="RefSeq" id="XP_060449659.1">
    <property type="nucleotide sequence ID" value="XM_060581678.1"/>
</dbReference>
<dbReference type="EMBL" id="JAHMHQ010000003">
    <property type="protein sequence ID" value="KAK1641052.1"/>
    <property type="molecule type" value="Genomic_DNA"/>
</dbReference>
<keyword evidence="2" id="KW-1185">Reference proteome</keyword>
<accession>A0AAI9ZZE8</accession>
<dbReference type="Proteomes" id="UP001243989">
    <property type="component" value="Unassembled WGS sequence"/>
</dbReference>
<dbReference type="GeneID" id="85466540"/>
<evidence type="ECO:0000313" key="1">
    <source>
        <dbReference type="EMBL" id="KAK1641052.1"/>
    </source>
</evidence>
<dbReference type="AlphaFoldDB" id="A0AAI9ZZE8"/>